<dbReference type="RefSeq" id="XP_007870956.1">
    <property type="nucleotide sequence ID" value="XM_007872765.1"/>
</dbReference>
<feature type="compositionally biased region" description="Low complexity" evidence="1">
    <location>
        <begin position="753"/>
        <end position="767"/>
    </location>
</feature>
<evidence type="ECO:0000256" key="1">
    <source>
        <dbReference type="SAM" id="MobiDB-lite"/>
    </source>
</evidence>
<protein>
    <recommendedName>
        <fullName evidence="4">Rap1 Myb domain-containing protein</fullName>
    </recommendedName>
</protein>
<feature type="compositionally biased region" description="Acidic residues" evidence="1">
    <location>
        <begin position="613"/>
        <end position="627"/>
    </location>
</feature>
<dbReference type="Proteomes" id="UP000030669">
    <property type="component" value="Unassembled WGS sequence"/>
</dbReference>
<accession>S7R8Q8</accession>
<evidence type="ECO:0008006" key="4">
    <source>
        <dbReference type="Google" id="ProtNLM"/>
    </source>
</evidence>
<organism evidence="2 3">
    <name type="scientific">Gloeophyllum trabeum (strain ATCC 11539 / FP-39264 / Madison 617)</name>
    <name type="common">Brown rot fungus</name>
    <dbReference type="NCBI Taxonomy" id="670483"/>
    <lineage>
        <taxon>Eukaryota</taxon>
        <taxon>Fungi</taxon>
        <taxon>Dikarya</taxon>
        <taxon>Basidiomycota</taxon>
        <taxon>Agaricomycotina</taxon>
        <taxon>Agaricomycetes</taxon>
        <taxon>Gloeophyllales</taxon>
        <taxon>Gloeophyllaceae</taxon>
        <taxon>Gloeophyllum</taxon>
    </lineage>
</organism>
<feature type="compositionally biased region" description="Basic and acidic residues" evidence="1">
    <location>
        <begin position="698"/>
        <end position="724"/>
    </location>
</feature>
<dbReference type="eggNOG" id="ENOG502RB6T">
    <property type="taxonomic scope" value="Eukaryota"/>
</dbReference>
<feature type="compositionally biased region" description="Acidic residues" evidence="1">
    <location>
        <begin position="512"/>
        <end position="533"/>
    </location>
</feature>
<dbReference type="HOGENOM" id="CLU_420361_0_0_1"/>
<evidence type="ECO:0000313" key="2">
    <source>
        <dbReference type="EMBL" id="EPQ50705.1"/>
    </source>
</evidence>
<feature type="region of interest" description="Disordered" evidence="1">
    <location>
        <begin position="290"/>
        <end position="804"/>
    </location>
</feature>
<proteinExistence type="predicted"/>
<dbReference type="EMBL" id="KB469314">
    <property type="protein sequence ID" value="EPQ50705.1"/>
    <property type="molecule type" value="Genomic_DNA"/>
</dbReference>
<dbReference type="Gene3D" id="1.10.10.60">
    <property type="entry name" value="Homeodomain-like"/>
    <property type="match status" value="1"/>
</dbReference>
<dbReference type="OMA" id="SWKERYK"/>
<name>S7R8Q8_GLOTA</name>
<gene>
    <name evidence="2" type="ORF">GLOTRDRAFT_141458</name>
</gene>
<feature type="compositionally biased region" description="Basic and acidic residues" evidence="1">
    <location>
        <begin position="795"/>
        <end position="804"/>
    </location>
</feature>
<dbReference type="OrthoDB" id="435460at2759"/>
<dbReference type="GeneID" id="19304776"/>
<dbReference type="CDD" id="cd11655">
    <property type="entry name" value="rap1_myb-like"/>
    <property type="match status" value="1"/>
</dbReference>
<reference evidence="2 3" key="1">
    <citation type="journal article" date="2012" name="Science">
        <title>The Paleozoic origin of enzymatic lignin decomposition reconstructed from 31 fungal genomes.</title>
        <authorList>
            <person name="Floudas D."/>
            <person name="Binder M."/>
            <person name="Riley R."/>
            <person name="Barry K."/>
            <person name="Blanchette R.A."/>
            <person name="Henrissat B."/>
            <person name="Martinez A.T."/>
            <person name="Otillar R."/>
            <person name="Spatafora J.W."/>
            <person name="Yadav J.S."/>
            <person name="Aerts A."/>
            <person name="Benoit I."/>
            <person name="Boyd A."/>
            <person name="Carlson A."/>
            <person name="Copeland A."/>
            <person name="Coutinho P.M."/>
            <person name="de Vries R.P."/>
            <person name="Ferreira P."/>
            <person name="Findley K."/>
            <person name="Foster B."/>
            <person name="Gaskell J."/>
            <person name="Glotzer D."/>
            <person name="Gorecki P."/>
            <person name="Heitman J."/>
            <person name="Hesse C."/>
            <person name="Hori C."/>
            <person name="Igarashi K."/>
            <person name="Jurgens J.A."/>
            <person name="Kallen N."/>
            <person name="Kersten P."/>
            <person name="Kohler A."/>
            <person name="Kuees U."/>
            <person name="Kumar T.K.A."/>
            <person name="Kuo A."/>
            <person name="LaButti K."/>
            <person name="Larrondo L.F."/>
            <person name="Lindquist E."/>
            <person name="Ling A."/>
            <person name="Lombard V."/>
            <person name="Lucas S."/>
            <person name="Lundell T."/>
            <person name="Martin R."/>
            <person name="McLaughlin D.J."/>
            <person name="Morgenstern I."/>
            <person name="Morin E."/>
            <person name="Murat C."/>
            <person name="Nagy L.G."/>
            <person name="Nolan M."/>
            <person name="Ohm R.A."/>
            <person name="Patyshakuliyeva A."/>
            <person name="Rokas A."/>
            <person name="Ruiz-Duenas F.J."/>
            <person name="Sabat G."/>
            <person name="Salamov A."/>
            <person name="Samejima M."/>
            <person name="Schmutz J."/>
            <person name="Slot J.C."/>
            <person name="St John F."/>
            <person name="Stenlid J."/>
            <person name="Sun H."/>
            <person name="Sun S."/>
            <person name="Syed K."/>
            <person name="Tsang A."/>
            <person name="Wiebenga A."/>
            <person name="Young D."/>
            <person name="Pisabarro A."/>
            <person name="Eastwood D.C."/>
            <person name="Martin F."/>
            <person name="Cullen D."/>
            <person name="Grigoriev I.V."/>
            <person name="Hibbett D.S."/>
        </authorList>
    </citation>
    <scope>NUCLEOTIDE SEQUENCE [LARGE SCALE GENOMIC DNA]</scope>
    <source>
        <strain evidence="2 3">ATCC 11539</strain>
    </source>
</reference>
<sequence>MALSNTYRRAWQILVDSSERLEVTLTSSHSDSAKQHRHSRDQRVLLSPSVVTFPIPTTLASIALRVEDAMARSVHRHNSPADDVDDELDAGNVNEVEDERVFVQDGKPIYFYLHRLTAAQVRALYKKITDADVLLCPPERVGMLRRRYWMDVDPEVVDVGFVDVCIRRGEYAHAPPVRKGMGGPRPGQGRVEFSDADKVNLARYLAKVVPDRKAGGRLGRIVYERLMERGEWDPAYAWAKRHTWESWKQHYKMNREWFDERIKTIVRLHPPRKDGKGQYELDRRRKRGRVFISELEGTDEDEDEEEGEGEEEEEEEAVEKQVGRRRPRDEDEERESMRPPPAKRMRRASESVTSPASEVEGARGAPARTESKGKGKPRPDEEEEEDDDDVDIDDIDMFNPNGYYDPAEDLPLAGPSGTQHSPGAGMSSQATLVGPVPTQLRREPSSGKVSFGTQPVALGQAVRRSAPYRLQSVATSSSPERQDSQARGQPDEAGENAGGSPADEDVPPHELADEDVDVVPPTEGEDPELEEEIAPLPAPRPKARRAVKKTLSQATYDGPARNTRARSRSVDPTPPAPPAKRVIRGRKGKEAGTRGGPATRSRQADLADIQEASSDEDIISLEEEGPDEASGVPQAGASARSRGSIGETQEEEEVEKAVDALSAATAESGASSIWKRLLHEDRKDYQPGSGQRRSVSKHPFDSDDQETIRDLARSTRRSGGRDSIEDLTNEQLADNLEQLLSPLGSAQSMRRAASTSSWATSESGEGSRNFPPPGTRARVAKEALERTPYRPPRGTKAEEFAKRV</sequence>
<dbReference type="KEGG" id="gtr:GLOTRDRAFT_141458"/>
<feature type="compositionally biased region" description="Basic and acidic residues" evidence="1">
    <location>
        <begin position="779"/>
        <end position="788"/>
    </location>
</feature>
<keyword evidence="3" id="KW-1185">Reference proteome</keyword>
<feature type="compositionally biased region" description="Acidic residues" evidence="1">
    <location>
        <begin position="296"/>
        <end position="317"/>
    </location>
</feature>
<feature type="compositionally biased region" description="Acidic residues" evidence="1">
    <location>
        <begin position="380"/>
        <end position="396"/>
    </location>
</feature>
<dbReference type="AlphaFoldDB" id="S7R8Q8"/>
<feature type="compositionally biased region" description="Basic and acidic residues" evidence="1">
    <location>
        <begin position="369"/>
        <end position="379"/>
    </location>
</feature>
<feature type="compositionally biased region" description="Polar residues" evidence="1">
    <location>
        <begin position="416"/>
        <end position="431"/>
    </location>
</feature>
<evidence type="ECO:0000313" key="3">
    <source>
        <dbReference type="Proteomes" id="UP000030669"/>
    </source>
</evidence>